<comment type="similarity">
    <text evidence="2">Belongs to the bacterial solute-binding protein 5 family.</text>
</comment>
<keyword evidence="3" id="KW-0813">Transport</keyword>
<feature type="domain" description="Solute-binding protein family 5" evidence="6">
    <location>
        <begin position="88"/>
        <end position="440"/>
    </location>
</feature>
<dbReference type="InterPro" id="IPR023765">
    <property type="entry name" value="SBP_5_CS"/>
</dbReference>
<keyword evidence="4 5" id="KW-0732">Signal</keyword>
<dbReference type="Proteomes" id="UP000308230">
    <property type="component" value="Unassembled WGS sequence"/>
</dbReference>
<accession>A0A5R9F6I6</accession>
<dbReference type="RefSeq" id="WP_138123397.1">
    <property type="nucleotide sequence ID" value="NZ_SWLG01000002.1"/>
</dbReference>
<feature type="chain" id="PRO_5038941048" evidence="5">
    <location>
        <begin position="23"/>
        <end position="522"/>
    </location>
</feature>
<evidence type="ECO:0000256" key="1">
    <source>
        <dbReference type="ARBA" id="ARBA00004193"/>
    </source>
</evidence>
<protein>
    <submittedName>
        <fullName evidence="7">Glutathione ABC transporter substrate-binding protein</fullName>
    </submittedName>
</protein>
<evidence type="ECO:0000256" key="2">
    <source>
        <dbReference type="ARBA" id="ARBA00005695"/>
    </source>
</evidence>
<sequence length="522" mass="57467">MQSKKALSLLLAALFIIGTVLTGCTGSNEASSGKSSDGASGKNGGKLVIAELSDATQLDPHKGTDIPSANVYHGKIYEGLVKQDKDMEIQPALATEWKKIDDLTWEFKLREGVKFHDGTEFKADAVKKTIERILDPEIASPRAKLFEMIKEVKVVDDYTVQLITEYPFAPLLANLAHYSGGIISPAAIEKYGDTLGQHPVGTGPFKFDSWTPGQEINLVKNDDYWGKKAKVDQVVFKVIPEDATRIAMVETGEAHIAEPVPVTDVQRIEGSSSMKLNRSEGLGIDYVGFNVQKKPFDDVRVRQAINLATDTDVILEGVYNNVGTKATAPMGPGVWGHNPNLEGYGYDVNKAKELLAEAGYKDGFKTTIWTNDNKARVDLAEVLQSQLKGVGIEAEVKVLEWGAYLEATANGEHDMFILGWSNMTGDADYNQYFLFHSEAIGNPGNRTFYSNPEVDKLIDAGRRESDPEKRKEIYAKAQKIEMEDAPMIFIRNDEDLVALGNNVKGFWMHPAGTLMINDVSIK</sequence>
<dbReference type="PROSITE" id="PS01040">
    <property type="entry name" value="SBP_BACTERIAL_5"/>
    <property type="match status" value="1"/>
</dbReference>
<dbReference type="PANTHER" id="PTHR30290">
    <property type="entry name" value="PERIPLASMIC BINDING COMPONENT OF ABC TRANSPORTER"/>
    <property type="match status" value="1"/>
</dbReference>
<dbReference type="Pfam" id="PF00496">
    <property type="entry name" value="SBP_bac_5"/>
    <property type="match status" value="1"/>
</dbReference>
<dbReference type="AlphaFoldDB" id="A0A5R9F6I6"/>
<organism evidence="7 8">
    <name type="scientific">Exobacillus caeni</name>
    <dbReference type="NCBI Taxonomy" id="2574798"/>
    <lineage>
        <taxon>Bacteria</taxon>
        <taxon>Bacillati</taxon>
        <taxon>Bacillota</taxon>
        <taxon>Bacilli</taxon>
        <taxon>Bacillales</taxon>
        <taxon>Guptibacillaceae</taxon>
        <taxon>Exobacillus</taxon>
    </lineage>
</organism>
<dbReference type="GO" id="GO:0043190">
    <property type="term" value="C:ATP-binding cassette (ABC) transporter complex"/>
    <property type="evidence" value="ECO:0007669"/>
    <property type="project" value="InterPro"/>
</dbReference>
<evidence type="ECO:0000313" key="8">
    <source>
        <dbReference type="Proteomes" id="UP000308230"/>
    </source>
</evidence>
<dbReference type="OrthoDB" id="9796817at2"/>
<dbReference type="CDD" id="cd08499">
    <property type="entry name" value="PBP2_Ylib_like"/>
    <property type="match status" value="1"/>
</dbReference>
<dbReference type="GO" id="GO:0042597">
    <property type="term" value="C:periplasmic space"/>
    <property type="evidence" value="ECO:0007669"/>
    <property type="project" value="UniProtKB-ARBA"/>
</dbReference>
<evidence type="ECO:0000256" key="5">
    <source>
        <dbReference type="SAM" id="SignalP"/>
    </source>
</evidence>
<dbReference type="Gene3D" id="3.40.190.10">
    <property type="entry name" value="Periplasmic binding protein-like II"/>
    <property type="match status" value="1"/>
</dbReference>
<name>A0A5R9F6I6_9BACL</name>
<feature type="signal peptide" evidence="5">
    <location>
        <begin position="1"/>
        <end position="22"/>
    </location>
</feature>
<dbReference type="Gene3D" id="3.10.105.10">
    <property type="entry name" value="Dipeptide-binding Protein, Domain 3"/>
    <property type="match status" value="1"/>
</dbReference>
<gene>
    <name evidence="7" type="ORF">FCL54_03835</name>
</gene>
<keyword evidence="8" id="KW-1185">Reference proteome</keyword>
<reference evidence="7 8" key="1">
    <citation type="submission" date="2019-04" db="EMBL/GenBank/DDBJ databases">
        <title>Bacillus caeni sp. nov., a bacterium isolated from mangrove sediment.</title>
        <authorList>
            <person name="Huang H."/>
            <person name="Mo K."/>
            <person name="Hu Y."/>
        </authorList>
    </citation>
    <scope>NUCLEOTIDE SEQUENCE [LARGE SCALE GENOMIC DNA]</scope>
    <source>
        <strain evidence="7 8">HB172195</strain>
    </source>
</reference>
<dbReference type="InterPro" id="IPR000914">
    <property type="entry name" value="SBP_5_dom"/>
</dbReference>
<dbReference type="GO" id="GO:1904680">
    <property type="term" value="F:peptide transmembrane transporter activity"/>
    <property type="evidence" value="ECO:0007669"/>
    <property type="project" value="TreeGrafter"/>
</dbReference>
<dbReference type="Gene3D" id="3.90.76.10">
    <property type="entry name" value="Dipeptide-binding Protein, Domain 1"/>
    <property type="match status" value="1"/>
</dbReference>
<dbReference type="InterPro" id="IPR030678">
    <property type="entry name" value="Peptide/Ni-bd"/>
</dbReference>
<comment type="caution">
    <text evidence="7">The sequence shown here is derived from an EMBL/GenBank/DDBJ whole genome shotgun (WGS) entry which is preliminary data.</text>
</comment>
<dbReference type="PANTHER" id="PTHR30290:SF9">
    <property type="entry name" value="OLIGOPEPTIDE-BINDING PROTEIN APPA"/>
    <property type="match status" value="1"/>
</dbReference>
<dbReference type="EMBL" id="SWLG01000002">
    <property type="protein sequence ID" value="TLS38641.1"/>
    <property type="molecule type" value="Genomic_DNA"/>
</dbReference>
<evidence type="ECO:0000259" key="6">
    <source>
        <dbReference type="Pfam" id="PF00496"/>
    </source>
</evidence>
<evidence type="ECO:0000256" key="3">
    <source>
        <dbReference type="ARBA" id="ARBA00022448"/>
    </source>
</evidence>
<evidence type="ECO:0000313" key="7">
    <source>
        <dbReference type="EMBL" id="TLS38641.1"/>
    </source>
</evidence>
<evidence type="ECO:0000256" key="4">
    <source>
        <dbReference type="ARBA" id="ARBA00022729"/>
    </source>
</evidence>
<proteinExistence type="inferred from homology"/>
<dbReference type="SUPFAM" id="SSF53850">
    <property type="entry name" value="Periplasmic binding protein-like II"/>
    <property type="match status" value="1"/>
</dbReference>
<dbReference type="PIRSF" id="PIRSF002741">
    <property type="entry name" value="MppA"/>
    <property type="match status" value="1"/>
</dbReference>
<dbReference type="InterPro" id="IPR039424">
    <property type="entry name" value="SBP_5"/>
</dbReference>
<dbReference type="GO" id="GO:0015833">
    <property type="term" value="P:peptide transport"/>
    <property type="evidence" value="ECO:0007669"/>
    <property type="project" value="TreeGrafter"/>
</dbReference>
<comment type="subcellular location">
    <subcellularLocation>
        <location evidence="1">Cell membrane</location>
        <topology evidence="1">Lipid-anchor</topology>
    </subcellularLocation>
</comment>
<dbReference type="PROSITE" id="PS51257">
    <property type="entry name" value="PROKAR_LIPOPROTEIN"/>
    <property type="match status" value="1"/>
</dbReference>